<reference evidence="2 3" key="1">
    <citation type="submission" date="2019-02" db="EMBL/GenBank/DDBJ databases">
        <title>Deep-cultivation of Planctomycetes and their phenomic and genomic characterization uncovers novel biology.</title>
        <authorList>
            <person name="Wiegand S."/>
            <person name="Jogler M."/>
            <person name="Boedeker C."/>
            <person name="Pinto D."/>
            <person name="Vollmers J."/>
            <person name="Rivas-Marin E."/>
            <person name="Kohn T."/>
            <person name="Peeters S.H."/>
            <person name="Heuer A."/>
            <person name="Rast P."/>
            <person name="Oberbeckmann S."/>
            <person name="Bunk B."/>
            <person name="Jeske O."/>
            <person name="Meyerdierks A."/>
            <person name="Storesund J.E."/>
            <person name="Kallscheuer N."/>
            <person name="Luecker S."/>
            <person name="Lage O.M."/>
            <person name="Pohl T."/>
            <person name="Merkel B.J."/>
            <person name="Hornburger P."/>
            <person name="Mueller R.-W."/>
            <person name="Bruemmer F."/>
            <person name="Labrenz M."/>
            <person name="Spormann A.M."/>
            <person name="Op den Camp H."/>
            <person name="Overmann J."/>
            <person name="Amann R."/>
            <person name="Jetten M.S.M."/>
            <person name="Mascher T."/>
            <person name="Medema M.H."/>
            <person name="Devos D.P."/>
            <person name="Kaster A.-K."/>
            <person name="Ovreas L."/>
            <person name="Rohde M."/>
            <person name="Galperin M.Y."/>
            <person name="Jogler C."/>
        </authorList>
    </citation>
    <scope>NUCLEOTIDE SEQUENCE [LARGE SCALE GENOMIC DNA]</scope>
    <source>
        <strain evidence="2 3">ETA_A8</strain>
    </source>
</reference>
<evidence type="ECO:0008006" key="4">
    <source>
        <dbReference type="Google" id="ProtNLM"/>
    </source>
</evidence>
<dbReference type="RefSeq" id="WP_145087038.1">
    <property type="nucleotide sequence ID" value="NZ_CP036274.1"/>
</dbReference>
<feature type="compositionally biased region" description="Polar residues" evidence="1">
    <location>
        <begin position="43"/>
        <end position="58"/>
    </location>
</feature>
<dbReference type="Proteomes" id="UP000315017">
    <property type="component" value="Chromosome"/>
</dbReference>
<evidence type="ECO:0000313" key="2">
    <source>
        <dbReference type="EMBL" id="QDU26453.1"/>
    </source>
</evidence>
<evidence type="ECO:0000313" key="3">
    <source>
        <dbReference type="Proteomes" id="UP000315017"/>
    </source>
</evidence>
<proteinExistence type="predicted"/>
<name>A0A517Y8A1_9BACT</name>
<organism evidence="2 3">
    <name type="scientific">Anatilimnocola aggregata</name>
    <dbReference type="NCBI Taxonomy" id="2528021"/>
    <lineage>
        <taxon>Bacteria</taxon>
        <taxon>Pseudomonadati</taxon>
        <taxon>Planctomycetota</taxon>
        <taxon>Planctomycetia</taxon>
        <taxon>Pirellulales</taxon>
        <taxon>Pirellulaceae</taxon>
        <taxon>Anatilimnocola</taxon>
    </lineage>
</organism>
<dbReference type="Gene3D" id="2.40.50.870">
    <property type="entry name" value="Protein of unknown function (DUF3299)"/>
    <property type="match status" value="1"/>
</dbReference>
<gene>
    <name evidence="2" type="ORF">ETAA8_15310</name>
</gene>
<keyword evidence="3" id="KW-1185">Reference proteome</keyword>
<dbReference type="KEGG" id="aagg:ETAA8_15310"/>
<dbReference type="PROSITE" id="PS51257">
    <property type="entry name" value="PROKAR_LIPOPROTEIN"/>
    <property type="match status" value="1"/>
</dbReference>
<protein>
    <recommendedName>
        <fullName evidence="4">DUF3299 domain-containing protein</fullName>
    </recommendedName>
</protein>
<dbReference type="AlphaFoldDB" id="A0A517Y8A1"/>
<accession>A0A517Y8A1</accession>
<dbReference type="OrthoDB" id="267771at2"/>
<feature type="region of interest" description="Disordered" evidence="1">
    <location>
        <begin position="32"/>
        <end position="58"/>
    </location>
</feature>
<evidence type="ECO:0000256" key="1">
    <source>
        <dbReference type="SAM" id="MobiDB-lite"/>
    </source>
</evidence>
<dbReference type="EMBL" id="CP036274">
    <property type="protein sequence ID" value="QDU26453.1"/>
    <property type="molecule type" value="Genomic_DNA"/>
</dbReference>
<sequence>MTLRLLPVLSGLFLLLTLVGCSYSPLPTQVAQATRTAPGEGNATVNETTSPAESQPPTTEAITWERLDIGMEPDSVYQPWMLKEQVKVLEGMPVRIKGYMHGALFQKNNIRTFHLLREVDCPFGPGGQAHHAIEVELQGSLRTSFTKDERTIEGIFSVVPVKGENGNTWSLYRIAGTSIQ</sequence>